<name>A0A1Z2SJI9_VIBGA</name>
<dbReference type="EMBL" id="CP018836">
    <property type="protein sequence ID" value="ASA57329.1"/>
    <property type="molecule type" value="Genomic_DNA"/>
</dbReference>
<proteinExistence type="predicted"/>
<feature type="region of interest" description="Disordered" evidence="1">
    <location>
        <begin position="132"/>
        <end position="157"/>
    </location>
</feature>
<sequence length="157" mass="17364">MVRVVKNGGANHPMTSHTYQLGTAFGEHLENHHLHASSTPPATEQRLRTLEVMALPSGSLRKPGAEHHGGILPTRTESAHFHQLNPSTQQYLNGRGGEQVPNRQALAAGTKLRTQLAPSATNKHLYKNTLTHHAHHPAHRETSVHQGHHHHRHSVSY</sequence>
<dbReference type="KEGG" id="vga:BSQ33_16210"/>
<evidence type="ECO:0000313" key="2">
    <source>
        <dbReference type="EMBL" id="ASA57329.1"/>
    </source>
</evidence>
<protein>
    <submittedName>
        <fullName evidence="2">Uncharacterized protein</fullName>
    </submittedName>
</protein>
<reference evidence="2 3" key="1">
    <citation type="submission" date="2016-12" db="EMBL/GenBank/DDBJ databases">
        <authorList>
            <person name="Song W.-J."/>
            <person name="Kurnit D.M."/>
        </authorList>
    </citation>
    <scope>NUCLEOTIDE SEQUENCE [LARGE SCALE GENOMIC DNA]</scope>
    <source>
        <strain evidence="2 3">ATCC 43942</strain>
    </source>
</reference>
<feature type="compositionally biased region" description="Basic residues" evidence="1">
    <location>
        <begin position="146"/>
        <end position="157"/>
    </location>
</feature>
<dbReference type="AlphaFoldDB" id="A0A1Z2SJI9"/>
<evidence type="ECO:0000313" key="3">
    <source>
        <dbReference type="Proteomes" id="UP000196708"/>
    </source>
</evidence>
<evidence type="ECO:0000256" key="1">
    <source>
        <dbReference type="SAM" id="MobiDB-lite"/>
    </source>
</evidence>
<accession>A0A1Z2SJI9</accession>
<organism evidence="2 3">
    <name type="scientific">Vibrio gazogenes</name>
    <dbReference type="NCBI Taxonomy" id="687"/>
    <lineage>
        <taxon>Bacteria</taxon>
        <taxon>Pseudomonadati</taxon>
        <taxon>Pseudomonadota</taxon>
        <taxon>Gammaproteobacteria</taxon>
        <taxon>Vibrionales</taxon>
        <taxon>Vibrionaceae</taxon>
        <taxon>Vibrio</taxon>
    </lineage>
</organism>
<dbReference type="Proteomes" id="UP000196708">
    <property type="component" value="Chromosome 2"/>
</dbReference>
<gene>
    <name evidence="2" type="ORF">BSQ33_16210</name>
</gene>